<dbReference type="InterPro" id="IPR020847">
    <property type="entry name" value="AP_endonuclease_F1_BS"/>
</dbReference>
<gene>
    <name evidence="2" type="ORF">Q8A70_05365</name>
</gene>
<protein>
    <submittedName>
        <fullName evidence="2">Endonuclease/exonuclease/phosphatase family protein</fullName>
    </submittedName>
</protein>
<accession>A0ABU0YIT6</accession>
<dbReference type="PROSITE" id="PS00726">
    <property type="entry name" value="AP_NUCLEASE_F1_1"/>
    <property type="match status" value="1"/>
</dbReference>
<dbReference type="Pfam" id="PF03372">
    <property type="entry name" value="Exo_endo_phos"/>
    <property type="match status" value="1"/>
</dbReference>
<dbReference type="InterPro" id="IPR005135">
    <property type="entry name" value="Endo/exonuclease/phosphatase"/>
</dbReference>
<dbReference type="Proteomes" id="UP001230156">
    <property type="component" value="Unassembled WGS sequence"/>
</dbReference>
<comment type="caution">
    <text evidence="2">The sequence shown here is derived from an EMBL/GenBank/DDBJ whole genome shotgun (WGS) entry which is preliminary data.</text>
</comment>
<dbReference type="Gene3D" id="3.60.10.10">
    <property type="entry name" value="Endonuclease/exonuclease/phosphatase"/>
    <property type="match status" value="1"/>
</dbReference>
<evidence type="ECO:0000313" key="3">
    <source>
        <dbReference type="Proteomes" id="UP001230156"/>
    </source>
</evidence>
<keyword evidence="2" id="KW-0540">Nuclease</keyword>
<evidence type="ECO:0000259" key="1">
    <source>
        <dbReference type="Pfam" id="PF03372"/>
    </source>
</evidence>
<keyword evidence="2" id="KW-0255">Endonuclease</keyword>
<reference evidence="3" key="1">
    <citation type="submission" date="2023-08" db="EMBL/GenBank/DDBJ databases">
        <title>Rhodospirillaceae gen. nov., a novel taxon isolated from the Yangtze River Yuezi River estuary sludge.</title>
        <authorList>
            <person name="Ruan L."/>
        </authorList>
    </citation>
    <scope>NUCLEOTIDE SEQUENCE [LARGE SCALE GENOMIC DNA]</scope>
    <source>
        <strain evidence="3">R-7</strain>
    </source>
</reference>
<dbReference type="SUPFAM" id="SSF56219">
    <property type="entry name" value="DNase I-like"/>
    <property type="match status" value="1"/>
</dbReference>
<dbReference type="EMBL" id="JAUYVI010000002">
    <property type="protein sequence ID" value="MDQ7247080.1"/>
    <property type="molecule type" value="Genomic_DNA"/>
</dbReference>
<name>A0ABU0YIT6_9PROT</name>
<dbReference type="InterPro" id="IPR036691">
    <property type="entry name" value="Endo/exonu/phosph_ase_sf"/>
</dbReference>
<evidence type="ECO:0000313" key="2">
    <source>
        <dbReference type="EMBL" id="MDQ7247080.1"/>
    </source>
</evidence>
<organism evidence="2 3">
    <name type="scientific">Dongia sedimenti</name>
    <dbReference type="NCBI Taxonomy" id="3064282"/>
    <lineage>
        <taxon>Bacteria</taxon>
        <taxon>Pseudomonadati</taxon>
        <taxon>Pseudomonadota</taxon>
        <taxon>Alphaproteobacteria</taxon>
        <taxon>Rhodospirillales</taxon>
        <taxon>Dongiaceae</taxon>
        <taxon>Dongia</taxon>
    </lineage>
</organism>
<proteinExistence type="predicted"/>
<feature type="domain" description="Endonuclease/exonuclease/phosphatase" evidence="1">
    <location>
        <begin position="4"/>
        <end position="186"/>
    </location>
</feature>
<dbReference type="RefSeq" id="WP_379954488.1">
    <property type="nucleotide sequence ID" value="NZ_JAUYVI010000002.1"/>
</dbReference>
<dbReference type="GO" id="GO:0004519">
    <property type="term" value="F:endonuclease activity"/>
    <property type="evidence" value="ECO:0007669"/>
    <property type="project" value="UniProtKB-KW"/>
</dbReference>
<keyword evidence="2" id="KW-0378">Hydrolase</keyword>
<sequence>MKVISWNLWHRGGAVLAHLSALIEAERPDLLLMQEAKPNLAELTDVVGGHFHFLALPKRVYGLGAWTPHDIPAPDFVELPGSRLPGRVPPRLAQLLTVKGIGFANVHLSHGQLLNRRQVRTAAERLDGPAAIIGDYNAVGEIRLTGFHDAGPRMRTHKFRTRLDRCLARDIECLSATVLDRGPSDHHPIRLEFKPKP</sequence>
<keyword evidence="3" id="KW-1185">Reference proteome</keyword>